<dbReference type="Gene3D" id="1.10.287.70">
    <property type="match status" value="1"/>
</dbReference>
<dbReference type="PANTHER" id="PTHR42643">
    <property type="entry name" value="IONOTROPIC RECEPTOR 20A-RELATED"/>
    <property type="match status" value="1"/>
</dbReference>
<keyword evidence="11" id="KW-1071">Ligand-gated ion channel</keyword>
<keyword evidence="5 13" id="KW-0812">Transmembrane</keyword>
<evidence type="ECO:0000256" key="9">
    <source>
        <dbReference type="ARBA" id="ARBA00023170"/>
    </source>
</evidence>
<evidence type="ECO:0000256" key="10">
    <source>
        <dbReference type="ARBA" id="ARBA00023180"/>
    </source>
</evidence>
<dbReference type="PANTHER" id="PTHR42643:SF24">
    <property type="entry name" value="IONOTROPIC RECEPTOR 60A"/>
    <property type="match status" value="1"/>
</dbReference>
<evidence type="ECO:0000256" key="5">
    <source>
        <dbReference type="ARBA" id="ARBA00022692"/>
    </source>
</evidence>
<evidence type="ECO:0000256" key="12">
    <source>
        <dbReference type="ARBA" id="ARBA00023303"/>
    </source>
</evidence>
<name>A0A8X6XGY9_9ARAC</name>
<dbReference type="SUPFAM" id="SSF53850">
    <property type="entry name" value="Periplasmic binding protein-like II"/>
    <property type="match status" value="1"/>
</dbReference>
<keyword evidence="10" id="KW-0325">Glycoprotein</keyword>
<comment type="subcellular location">
    <subcellularLocation>
        <location evidence="1">Cell membrane</location>
        <topology evidence="1">Multi-pass membrane protein</topology>
    </subcellularLocation>
</comment>
<keyword evidence="9" id="KW-0675">Receptor</keyword>
<feature type="transmembrane region" description="Helical" evidence="13">
    <location>
        <begin position="131"/>
        <end position="152"/>
    </location>
</feature>
<dbReference type="GO" id="GO:0015276">
    <property type="term" value="F:ligand-gated monoatomic ion channel activity"/>
    <property type="evidence" value="ECO:0007669"/>
    <property type="project" value="InterPro"/>
</dbReference>
<evidence type="ECO:0000256" key="11">
    <source>
        <dbReference type="ARBA" id="ARBA00023286"/>
    </source>
</evidence>
<keyword evidence="12" id="KW-0407">Ion channel</keyword>
<evidence type="ECO:0000313" key="17">
    <source>
        <dbReference type="Proteomes" id="UP000886998"/>
    </source>
</evidence>
<dbReference type="Proteomes" id="UP000886998">
    <property type="component" value="Unassembled WGS sequence"/>
</dbReference>
<sequence length="409" mass="46673">MKFPSFLRVAIVPKKGIFDVNITSDGKVFVYGGSENEILELLSDALDFKYKILAPSDAAWGSKLENGSWSGTIGMVYREEADLAIGKIAITEERASILDYSYPYDIEVLTFATKIPGLVQKYAAFIWPFSWGLWIGILTIIIFITIVIRTLLSKNYTYQYITLNVFGNLMHQPLTIKHSKCCDKYLIAGWMLGSIFITFSYTAVLLSFLTIPQRKVGIRDLIELANAVEKGSHKCLTFTGDSHVEIFLRSSEPSVQHMGELILKNHWRIIPVKSIAEKAMVNGRTAVVAPKFFFDNIMANKVLIARDSLSSITRAIFFRKDFCCKEAIDKYIKRISAGGFYHRYLKYQLYKRNFEPDAVVEDSLNTVKSLNIKDMASVFMLLIFGYFLAFVTFIVESIHYRKKNKKFRV</sequence>
<reference evidence="16" key="1">
    <citation type="submission" date="2020-08" db="EMBL/GenBank/DDBJ databases">
        <title>Multicomponent nature underlies the extraordinary mechanical properties of spider dragline silk.</title>
        <authorList>
            <person name="Kono N."/>
            <person name="Nakamura H."/>
            <person name="Mori M."/>
            <person name="Yoshida Y."/>
            <person name="Ohtoshi R."/>
            <person name="Malay A.D."/>
            <person name="Moran D.A.P."/>
            <person name="Tomita M."/>
            <person name="Numata K."/>
            <person name="Arakawa K."/>
        </authorList>
    </citation>
    <scope>NUCLEOTIDE SEQUENCE</scope>
</reference>
<keyword evidence="6 13" id="KW-1133">Transmembrane helix</keyword>
<evidence type="ECO:0000313" key="16">
    <source>
        <dbReference type="EMBL" id="GFY52497.1"/>
    </source>
</evidence>
<dbReference type="Pfam" id="PF00060">
    <property type="entry name" value="Lig_chan"/>
    <property type="match status" value="1"/>
</dbReference>
<evidence type="ECO:0000256" key="3">
    <source>
        <dbReference type="ARBA" id="ARBA00022448"/>
    </source>
</evidence>
<protein>
    <submittedName>
        <fullName evidence="16">Uncharacterized protein</fullName>
    </submittedName>
</protein>
<evidence type="ECO:0000256" key="4">
    <source>
        <dbReference type="ARBA" id="ARBA00022475"/>
    </source>
</evidence>
<keyword evidence="8 13" id="KW-0472">Membrane</keyword>
<dbReference type="EMBL" id="BMAV01008719">
    <property type="protein sequence ID" value="GFY52497.1"/>
    <property type="molecule type" value="Genomic_DNA"/>
</dbReference>
<dbReference type="InterPro" id="IPR001320">
    <property type="entry name" value="Iontro_rcpt_C"/>
</dbReference>
<evidence type="ECO:0000259" key="15">
    <source>
        <dbReference type="Pfam" id="PF10613"/>
    </source>
</evidence>
<dbReference type="Pfam" id="PF10613">
    <property type="entry name" value="Lig_chan-Glu_bd"/>
    <property type="match status" value="1"/>
</dbReference>
<organism evidence="16 17">
    <name type="scientific">Trichonephila inaurata madagascariensis</name>
    <dbReference type="NCBI Taxonomy" id="2747483"/>
    <lineage>
        <taxon>Eukaryota</taxon>
        <taxon>Metazoa</taxon>
        <taxon>Ecdysozoa</taxon>
        <taxon>Arthropoda</taxon>
        <taxon>Chelicerata</taxon>
        <taxon>Arachnida</taxon>
        <taxon>Araneae</taxon>
        <taxon>Araneomorphae</taxon>
        <taxon>Entelegynae</taxon>
        <taxon>Araneoidea</taxon>
        <taxon>Nephilidae</taxon>
        <taxon>Trichonephila</taxon>
        <taxon>Trichonephila inaurata</taxon>
    </lineage>
</organism>
<keyword evidence="3" id="KW-0813">Transport</keyword>
<comment type="similarity">
    <text evidence="2">Belongs to the glutamate-gated ion channel (TC 1.A.10.1) family.</text>
</comment>
<feature type="domain" description="Ionotropic glutamate receptor C-terminal" evidence="14">
    <location>
        <begin position="134"/>
        <end position="385"/>
    </location>
</feature>
<proteinExistence type="inferred from homology"/>
<dbReference type="InterPro" id="IPR019594">
    <property type="entry name" value="Glu/Gly-bd"/>
</dbReference>
<dbReference type="AlphaFoldDB" id="A0A8X6XGY9"/>
<keyword evidence="17" id="KW-1185">Reference proteome</keyword>
<feature type="transmembrane region" description="Helical" evidence="13">
    <location>
        <begin position="375"/>
        <end position="398"/>
    </location>
</feature>
<dbReference type="GO" id="GO:0050906">
    <property type="term" value="P:detection of stimulus involved in sensory perception"/>
    <property type="evidence" value="ECO:0007669"/>
    <property type="project" value="UniProtKB-ARBA"/>
</dbReference>
<evidence type="ECO:0000256" key="2">
    <source>
        <dbReference type="ARBA" id="ARBA00008685"/>
    </source>
</evidence>
<accession>A0A8X6XGY9</accession>
<dbReference type="InterPro" id="IPR052192">
    <property type="entry name" value="Insect_Ionotropic_Sensory_Rcpt"/>
</dbReference>
<evidence type="ECO:0000256" key="1">
    <source>
        <dbReference type="ARBA" id="ARBA00004651"/>
    </source>
</evidence>
<evidence type="ECO:0000256" key="7">
    <source>
        <dbReference type="ARBA" id="ARBA00023065"/>
    </source>
</evidence>
<dbReference type="GO" id="GO:0005886">
    <property type="term" value="C:plasma membrane"/>
    <property type="evidence" value="ECO:0007669"/>
    <property type="project" value="UniProtKB-SubCell"/>
</dbReference>
<comment type="caution">
    <text evidence="16">The sequence shown here is derived from an EMBL/GenBank/DDBJ whole genome shotgun (WGS) entry which is preliminary data.</text>
</comment>
<dbReference type="OrthoDB" id="5984008at2759"/>
<evidence type="ECO:0000256" key="6">
    <source>
        <dbReference type="ARBA" id="ARBA00022989"/>
    </source>
</evidence>
<evidence type="ECO:0000259" key="14">
    <source>
        <dbReference type="Pfam" id="PF00060"/>
    </source>
</evidence>
<gene>
    <name evidence="16" type="primary">AVEN_227113_1</name>
    <name evidence="16" type="ORF">TNIN_168871</name>
</gene>
<feature type="transmembrane region" description="Helical" evidence="13">
    <location>
        <begin position="185"/>
        <end position="209"/>
    </location>
</feature>
<evidence type="ECO:0000256" key="13">
    <source>
        <dbReference type="SAM" id="Phobius"/>
    </source>
</evidence>
<keyword evidence="7" id="KW-0406">Ion transport</keyword>
<dbReference type="Gene3D" id="3.40.190.10">
    <property type="entry name" value="Periplasmic binding protein-like II"/>
    <property type="match status" value="1"/>
</dbReference>
<keyword evidence="4" id="KW-1003">Cell membrane</keyword>
<evidence type="ECO:0000256" key="8">
    <source>
        <dbReference type="ARBA" id="ARBA00023136"/>
    </source>
</evidence>
<feature type="domain" description="Ionotropic glutamate receptor L-glutamate and glycine-binding" evidence="15">
    <location>
        <begin position="31"/>
        <end position="107"/>
    </location>
</feature>